<keyword evidence="3" id="KW-0472">Membrane</keyword>
<feature type="transmembrane region" description="Helical" evidence="3">
    <location>
        <begin position="134"/>
        <end position="152"/>
    </location>
</feature>
<evidence type="ECO:0000259" key="4">
    <source>
        <dbReference type="PROSITE" id="PS50887"/>
    </source>
</evidence>
<dbReference type="InterPro" id="IPR043128">
    <property type="entry name" value="Rev_trsase/Diguanyl_cyclase"/>
</dbReference>
<comment type="catalytic activity">
    <reaction evidence="2">
        <text>2 GTP = 3',3'-c-di-GMP + 2 diphosphate</text>
        <dbReference type="Rhea" id="RHEA:24898"/>
        <dbReference type="ChEBI" id="CHEBI:33019"/>
        <dbReference type="ChEBI" id="CHEBI:37565"/>
        <dbReference type="ChEBI" id="CHEBI:58805"/>
        <dbReference type="EC" id="2.7.7.65"/>
    </reaction>
</comment>
<dbReference type="PANTHER" id="PTHR45138:SF9">
    <property type="entry name" value="DIGUANYLATE CYCLASE DGCM-RELATED"/>
    <property type="match status" value="1"/>
</dbReference>
<dbReference type="InterPro" id="IPR029787">
    <property type="entry name" value="Nucleotide_cyclase"/>
</dbReference>
<dbReference type="SUPFAM" id="SSF55073">
    <property type="entry name" value="Nucleotide cyclase"/>
    <property type="match status" value="1"/>
</dbReference>
<dbReference type="InterPro" id="IPR000160">
    <property type="entry name" value="GGDEF_dom"/>
</dbReference>
<dbReference type="CDD" id="cd01949">
    <property type="entry name" value="GGDEF"/>
    <property type="match status" value="1"/>
</dbReference>
<keyword evidence="3" id="KW-1133">Transmembrane helix</keyword>
<dbReference type="PANTHER" id="PTHR45138">
    <property type="entry name" value="REGULATORY COMPONENTS OF SENSORY TRANSDUCTION SYSTEM"/>
    <property type="match status" value="1"/>
</dbReference>
<keyword evidence="3" id="KW-0812">Transmembrane</keyword>
<feature type="transmembrane region" description="Helical" evidence="3">
    <location>
        <begin position="78"/>
        <end position="98"/>
    </location>
</feature>
<dbReference type="SMART" id="SM00267">
    <property type="entry name" value="GGDEF"/>
    <property type="match status" value="1"/>
</dbReference>
<proteinExistence type="predicted"/>
<evidence type="ECO:0000256" key="1">
    <source>
        <dbReference type="ARBA" id="ARBA00012528"/>
    </source>
</evidence>
<dbReference type="EC" id="2.7.7.65" evidence="1"/>
<evidence type="ECO:0000256" key="3">
    <source>
        <dbReference type="SAM" id="Phobius"/>
    </source>
</evidence>
<organism evidence="5 6">
    <name type="scientific">Modicisalibacter tunisiensis</name>
    <dbReference type="NCBI Taxonomy" id="390637"/>
    <lineage>
        <taxon>Bacteria</taxon>
        <taxon>Pseudomonadati</taxon>
        <taxon>Pseudomonadota</taxon>
        <taxon>Gammaproteobacteria</taxon>
        <taxon>Oceanospirillales</taxon>
        <taxon>Halomonadaceae</taxon>
        <taxon>Modicisalibacter</taxon>
    </lineage>
</organism>
<gene>
    <name evidence="5" type="ORF">KGQ91_08600</name>
</gene>
<dbReference type="InterPro" id="IPR050469">
    <property type="entry name" value="Diguanylate_Cyclase"/>
</dbReference>
<dbReference type="Proteomes" id="UP001319883">
    <property type="component" value="Unassembled WGS sequence"/>
</dbReference>
<dbReference type="NCBIfam" id="TIGR00254">
    <property type="entry name" value="GGDEF"/>
    <property type="match status" value="1"/>
</dbReference>
<feature type="domain" description="GGDEF" evidence="4">
    <location>
        <begin position="275"/>
        <end position="408"/>
    </location>
</feature>
<comment type="caution">
    <text evidence="5">The sequence shown here is derived from an EMBL/GenBank/DDBJ whole genome shotgun (WGS) entry which is preliminary data.</text>
</comment>
<dbReference type="PROSITE" id="PS50887">
    <property type="entry name" value="GGDEF"/>
    <property type="match status" value="1"/>
</dbReference>
<feature type="transmembrane region" description="Helical" evidence="3">
    <location>
        <begin position="110"/>
        <end position="128"/>
    </location>
</feature>
<protein>
    <recommendedName>
        <fullName evidence="1">diguanylate cyclase</fullName>
        <ecNumber evidence="1">2.7.7.65</ecNumber>
    </recommendedName>
</protein>
<dbReference type="Gene3D" id="3.30.70.270">
    <property type="match status" value="1"/>
</dbReference>
<accession>A0ABS7WYN0</accession>
<dbReference type="RefSeq" id="WP_205596187.1">
    <property type="nucleotide sequence ID" value="NZ_JAGXFD010000001.1"/>
</dbReference>
<feature type="transmembrane region" description="Helical" evidence="3">
    <location>
        <begin position="184"/>
        <end position="204"/>
    </location>
</feature>
<evidence type="ECO:0000256" key="2">
    <source>
        <dbReference type="ARBA" id="ARBA00034247"/>
    </source>
</evidence>
<keyword evidence="6" id="KW-1185">Reference proteome</keyword>
<dbReference type="EMBL" id="JAGXFD010000001">
    <property type="protein sequence ID" value="MBZ9567739.1"/>
    <property type="molecule type" value="Genomic_DNA"/>
</dbReference>
<sequence length="413" mass="45678">MAQSVQDGGQWPLSPPVKEYPLHWLTGQFHDPGKEAMYRRDSEPRIRAESCLTLSVAALIFGMFAISDYYYIGLSTELYLLLGMRALVVIACLALAFVIGQRGGYSRQTWLHALPLWILATGIILIIPLRPDSLSTQVTSLVVAIMAFYLLIPNLLPVVAIASLYLSVGFLVAAVMAADISAVVALRLLLLLVMANAVGFFALLRLEKLQRKQFALLQEERIQNHQLSEEIAHRKSLEKQLRMVAERDALTGLASRIHFMQRAQELLLQAQHDNTPFSLFMIDVDHFKAINDTWGHSQGDRVLTAIAKTCMQSLRAGDVIGRFGGEEFIVALPNTPLEEARRVAERLKKAVAELPVTEAMTEHRLTVTIGIAGELDAASDLPALIRQADQALYAGKHGGRNRVETSPAESRLP</sequence>
<name>A0ABS7WYN0_9GAMM</name>
<feature type="transmembrane region" description="Helical" evidence="3">
    <location>
        <begin position="51"/>
        <end position="72"/>
    </location>
</feature>
<evidence type="ECO:0000313" key="5">
    <source>
        <dbReference type="EMBL" id="MBZ9567739.1"/>
    </source>
</evidence>
<dbReference type="Pfam" id="PF00990">
    <property type="entry name" value="GGDEF"/>
    <property type="match status" value="1"/>
</dbReference>
<reference evidence="5 6" key="1">
    <citation type="submission" date="2021-05" db="EMBL/GenBank/DDBJ databases">
        <title>Petroleum and Energy Research Collection (APPE): ex situ preservation of microbial diversity associated with the oil industry and exploitation of its biotechnological potential.</title>
        <authorList>
            <person name="Paixao C.T.M."/>
            <person name="Gomes M.B."/>
            <person name="Oliveira V.M."/>
        </authorList>
    </citation>
    <scope>NUCLEOTIDE SEQUENCE [LARGE SCALE GENOMIC DNA]</scope>
    <source>
        <strain evidence="5 6">LIT2</strain>
    </source>
</reference>
<evidence type="ECO:0000313" key="6">
    <source>
        <dbReference type="Proteomes" id="UP001319883"/>
    </source>
</evidence>